<name>A0A7R9FMC8_9NEOP</name>
<accession>A0A7R9FMC8</accession>
<evidence type="ECO:0000313" key="1">
    <source>
        <dbReference type="EMBL" id="CAD7455409.1"/>
    </source>
</evidence>
<reference evidence="1" key="1">
    <citation type="submission" date="2020-11" db="EMBL/GenBank/DDBJ databases">
        <authorList>
            <person name="Tran Van P."/>
        </authorList>
    </citation>
    <scope>NUCLEOTIDE SEQUENCE</scope>
</reference>
<gene>
    <name evidence="1" type="ORF">TTEB3V08_LOCUS3480</name>
</gene>
<dbReference type="AlphaFoldDB" id="A0A7R9FMC8"/>
<dbReference type="EMBL" id="OE000901">
    <property type="protein sequence ID" value="CAD7455409.1"/>
    <property type="molecule type" value="Genomic_DNA"/>
</dbReference>
<protein>
    <submittedName>
        <fullName evidence="1">Uncharacterized protein</fullName>
    </submittedName>
</protein>
<organism evidence="1">
    <name type="scientific">Timema tahoe</name>
    <dbReference type="NCBI Taxonomy" id="61484"/>
    <lineage>
        <taxon>Eukaryota</taxon>
        <taxon>Metazoa</taxon>
        <taxon>Ecdysozoa</taxon>
        <taxon>Arthropoda</taxon>
        <taxon>Hexapoda</taxon>
        <taxon>Insecta</taxon>
        <taxon>Pterygota</taxon>
        <taxon>Neoptera</taxon>
        <taxon>Polyneoptera</taxon>
        <taxon>Phasmatodea</taxon>
        <taxon>Timematodea</taxon>
        <taxon>Timematoidea</taxon>
        <taxon>Timematidae</taxon>
        <taxon>Timema</taxon>
    </lineage>
</organism>
<proteinExistence type="predicted"/>
<sequence length="119" mass="13167">MAYIFFSIRQTYTRRTRIQAGSCSRAVYRHGGRAPGGESLVELGPGSLGTPSLLGAAKWTRLGHVVKDTDGKDFVLQGVQRDGLARRLHQLPKSVYTHNSPGAENMCRRVYFPFNKMAA</sequence>